<dbReference type="Proteomes" id="UP000256884">
    <property type="component" value="Unassembled WGS sequence"/>
</dbReference>
<proteinExistence type="predicted"/>
<dbReference type="Gene3D" id="3.30.1150.10">
    <property type="match status" value="1"/>
</dbReference>
<dbReference type="RefSeq" id="WP_115899792.1">
    <property type="nucleotide sequence ID" value="NZ_QUNS01000001.1"/>
</dbReference>
<keyword evidence="1" id="KW-0472">Membrane</keyword>
<gene>
    <name evidence="3" type="ORF">C7448_101535</name>
</gene>
<dbReference type="GO" id="GO:0055085">
    <property type="term" value="P:transmembrane transport"/>
    <property type="evidence" value="ECO:0007669"/>
    <property type="project" value="InterPro"/>
</dbReference>
<dbReference type="AlphaFoldDB" id="A0A3E0ICL8"/>
<comment type="caution">
    <text evidence="3">The sequence shown here is derived from an EMBL/GenBank/DDBJ whole genome shotgun (WGS) entry which is preliminary data.</text>
</comment>
<evidence type="ECO:0000313" key="4">
    <source>
        <dbReference type="Proteomes" id="UP000256884"/>
    </source>
</evidence>
<evidence type="ECO:0000313" key="3">
    <source>
        <dbReference type="EMBL" id="REH56495.1"/>
    </source>
</evidence>
<evidence type="ECO:0000259" key="2">
    <source>
        <dbReference type="Pfam" id="PF03544"/>
    </source>
</evidence>
<keyword evidence="4" id="KW-1185">Reference proteome</keyword>
<feature type="transmembrane region" description="Helical" evidence="1">
    <location>
        <begin position="12"/>
        <end position="35"/>
    </location>
</feature>
<evidence type="ECO:0000256" key="1">
    <source>
        <dbReference type="SAM" id="Phobius"/>
    </source>
</evidence>
<organism evidence="3 4">
    <name type="scientific">Tenacibaculum gallaicum</name>
    <dbReference type="NCBI Taxonomy" id="561505"/>
    <lineage>
        <taxon>Bacteria</taxon>
        <taxon>Pseudomonadati</taxon>
        <taxon>Bacteroidota</taxon>
        <taxon>Flavobacteriia</taxon>
        <taxon>Flavobacteriales</taxon>
        <taxon>Flavobacteriaceae</taxon>
        <taxon>Tenacibaculum</taxon>
    </lineage>
</organism>
<sequence length="247" mass="28305">MKTPKKHAKKQLEKFSTIFTQLGLVLTLFVVFLVLEHETAKDAAIVEPTNAQVYEKVYTFDTPVIIKREVKEIEKPKKERVIKEVFKPEVVDNNAKVTTVIDLPTEATPLDIDKIPESKEIETIKDSDDPVSINNVQNTPVFKGCEGLLEAENKKCFERKMQQHIQRNFNSELAQEVGLNSGKYKIITQFIIDKKGDVVDVKIRAPHFKLKNETDRVVNKIPKFTPGKQNNKEVKVKYTLPITFKVE</sequence>
<dbReference type="InterPro" id="IPR037682">
    <property type="entry name" value="TonB_C"/>
</dbReference>
<keyword evidence="1" id="KW-1133">Transmembrane helix</keyword>
<dbReference type="EMBL" id="QUNS01000001">
    <property type="protein sequence ID" value="REH56495.1"/>
    <property type="molecule type" value="Genomic_DNA"/>
</dbReference>
<accession>A0A3E0ICL8</accession>
<feature type="domain" description="TonB C-terminal" evidence="2">
    <location>
        <begin position="186"/>
        <end position="245"/>
    </location>
</feature>
<dbReference type="SUPFAM" id="SSF74653">
    <property type="entry name" value="TolA/TonB C-terminal domain"/>
    <property type="match status" value="1"/>
</dbReference>
<name>A0A3E0ICL8_9FLAO</name>
<reference evidence="3 4" key="1">
    <citation type="submission" date="2018-08" db="EMBL/GenBank/DDBJ databases">
        <title>Genomic Encyclopedia of Type Strains, Phase IV (KMG-IV): sequencing the most valuable type-strain genomes for metagenomic binning, comparative biology and taxonomic classification.</title>
        <authorList>
            <person name="Goeker M."/>
        </authorList>
    </citation>
    <scope>NUCLEOTIDE SEQUENCE [LARGE SCALE GENOMIC DNA]</scope>
    <source>
        <strain evidence="3 4">DSM 18841</strain>
    </source>
</reference>
<dbReference type="Pfam" id="PF03544">
    <property type="entry name" value="TonB_C"/>
    <property type="match status" value="1"/>
</dbReference>
<protein>
    <submittedName>
        <fullName evidence="3">Protein TonB</fullName>
    </submittedName>
</protein>
<dbReference type="OrthoDB" id="1522859at2"/>
<keyword evidence="1" id="KW-0812">Transmembrane</keyword>